<protein>
    <submittedName>
        <fullName evidence="1">NmrA family transcriptional regulator</fullName>
    </submittedName>
</protein>
<organism evidence="1 2">
    <name type="scientific">Paractinoplanes lichenicola</name>
    <dbReference type="NCBI Taxonomy" id="2802976"/>
    <lineage>
        <taxon>Bacteria</taxon>
        <taxon>Bacillati</taxon>
        <taxon>Actinomycetota</taxon>
        <taxon>Actinomycetes</taxon>
        <taxon>Micromonosporales</taxon>
        <taxon>Micromonosporaceae</taxon>
        <taxon>Paractinoplanes</taxon>
    </lineage>
</organism>
<dbReference type="SUPFAM" id="SSF51735">
    <property type="entry name" value="NAD(P)-binding Rossmann-fold domains"/>
    <property type="match status" value="1"/>
</dbReference>
<dbReference type="PANTHER" id="PTHR43162">
    <property type="match status" value="1"/>
</dbReference>
<dbReference type="Gene3D" id="3.90.25.10">
    <property type="entry name" value="UDP-galactose 4-epimerase, domain 1"/>
    <property type="match status" value="1"/>
</dbReference>
<evidence type="ECO:0000313" key="1">
    <source>
        <dbReference type="EMBL" id="MBL7257621.1"/>
    </source>
</evidence>
<proteinExistence type="predicted"/>
<name>A0ABS1VT20_9ACTN</name>
<dbReference type="Proteomes" id="UP000598996">
    <property type="component" value="Unassembled WGS sequence"/>
</dbReference>
<sequence>MTNAQGPVLVTAATGKTGRRVLAMLKDRGIDARGVTRADGFDWDAPDTWAPVIGGARAAYLAYAPDLALPGAGAKLAGFTRVAQEHGVERFVLLSGRGEETALEAEQAVRAVHPATTVVRCSFFAQNFDEGFLVDAVAAGELALPKIDTPEPFVDVEDVAEVAATVLAEGGHEGETYVVTGSELFTFEQAAQLLGAKAVAVPVEAWRAELTGAGLPPELVELLTYLFTEVLDGRNSSVADGVERALGRRARSFAEFAESQRQSKV</sequence>
<accession>A0ABS1VT20</accession>
<evidence type="ECO:0000313" key="2">
    <source>
        <dbReference type="Proteomes" id="UP000598996"/>
    </source>
</evidence>
<dbReference type="EMBL" id="JAENHO010000007">
    <property type="protein sequence ID" value="MBL7257621.1"/>
    <property type="molecule type" value="Genomic_DNA"/>
</dbReference>
<gene>
    <name evidence="1" type="ORF">JKJ07_25290</name>
</gene>
<dbReference type="RefSeq" id="WP_202994249.1">
    <property type="nucleotide sequence ID" value="NZ_JAENHO010000007.1"/>
</dbReference>
<keyword evidence="2" id="KW-1185">Reference proteome</keyword>
<dbReference type="Gene3D" id="3.40.50.720">
    <property type="entry name" value="NAD(P)-binding Rossmann-like Domain"/>
    <property type="match status" value="1"/>
</dbReference>
<reference evidence="1 2" key="1">
    <citation type="submission" date="2021-01" db="EMBL/GenBank/DDBJ databases">
        <title>Actinoplanes sp. nov. LDG1-01 isolated from lichen.</title>
        <authorList>
            <person name="Saeng-In P."/>
            <person name="Phongsopitanun W."/>
            <person name="Kanchanasin P."/>
            <person name="Yuki M."/>
            <person name="Kudo T."/>
            <person name="Ohkuma M."/>
            <person name="Tanasupawat S."/>
        </authorList>
    </citation>
    <scope>NUCLEOTIDE SEQUENCE [LARGE SCALE GENOMIC DNA]</scope>
    <source>
        <strain evidence="1 2">LDG1-01</strain>
    </source>
</reference>
<dbReference type="InterPro" id="IPR051604">
    <property type="entry name" value="Ergot_Alk_Oxidoreductase"/>
</dbReference>
<comment type="caution">
    <text evidence="1">The sequence shown here is derived from an EMBL/GenBank/DDBJ whole genome shotgun (WGS) entry which is preliminary data.</text>
</comment>
<dbReference type="InterPro" id="IPR036291">
    <property type="entry name" value="NAD(P)-bd_dom_sf"/>
</dbReference>
<dbReference type="PANTHER" id="PTHR43162:SF1">
    <property type="entry name" value="PRESTALK A DIFFERENTIATION PROTEIN A"/>
    <property type="match status" value="1"/>
</dbReference>